<dbReference type="InterPro" id="IPR010982">
    <property type="entry name" value="Lambda_DNA-bd_dom_sf"/>
</dbReference>
<dbReference type="Gene3D" id="1.10.260.40">
    <property type="entry name" value="lambda repressor-like DNA-binding domains"/>
    <property type="match status" value="1"/>
</dbReference>
<feature type="compositionally biased region" description="Polar residues" evidence="1">
    <location>
        <begin position="144"/>
        <end position="156"/>
    </location>
</feature>
<keyword evidence="4" id="KW-1185">Reference proteome</keyword>
<organism evidence="3 4">
    <name type="scientific">Fundicoccus culcitae</name>
    <dbReference type="NCBI Taxonomy" id="2969821"/>
    <lineage>
        <taxon>Bacteria</taxon>
        <taxon>Bacillati</taxon>
        <taxon>Bacillota</taxon>
        <taxon>Bacilli</taxon>
        <taxon>Lactobacillales</taxon>
        <taxon>Aerococcaceae</taxon>
        <taxon>Fundicoccus</taxon>
    </lineage>
</organism>
<dbReference type="Proteomes" id="UP001315967">
    <property type="component" value="Chromosome"/>
</dbReference>
<keyword evidence="2" id="KW-0812">Transmembrane</keyword>
<feature type="region of interest" description="Disordered" evidence="1">
    <location>
        <begin position="311"/>
        <end position="340"/>
    </location>
</feature>
<keyword evidence="2" id="KW-1133">Transmembrane helix</keyword>
<keyword evidence="2" id="KW-0472">Membrane</keyword>
<dbReference type="InterPro" id="IPR050400">
    <property type="entry name" value="Bact_Cytoskel_RodZ"/>
</dbReference>
<protein>
    <submittedName>
        <fullName evidence="3">Helix-turn-helix domain-containing protein</fullName>
    </submittedName>
</protein>
<name>A0ABY5P749_9LACT</name>
<dbReference type="EMBL" id="CP102453">
    <property type="protein sequence ID" value="UUX34568.1"/>
    <property type="molecule type" value="Genomic_DNA"/>
</dbReference>
<dbReference type="PANTHER" id="PTHR34475:SF1">
    <property type="entry name" value="CYTOSKELETON PROTEIN RODZ"/>
    <property type="match status" value="1"/>
</dbReference>
<reference evidence="3 4" key="1">
    <citation type="submission" date="2022-08" db="EMBL/GenBank/DDBJ databases">
        <title>Aerococcaceae sp. nov isolated from spoiled eye mask.</title>
        <authorList>
            <person name="Zhou G."/>
            <person name="Xie X.-B."/>
            <person name="Shi Q.-S."/>
            <person name="Wang Y.-S."/>
            <person name="Wen X."/>
            <person name="Peng H."/>
            <person name="Yang X.-J."/>
            <person name="Tao H.-B."/>
            <person name="Huang X.-M."/>
        </authorList>
    </citation>
    <scope>NUCLEOTIDE SEQUENCE [LARGE SCALE GENOMIC DNA]</scope>
    <source>
        <strain evidence="4">DM20194951</strain>
    </source>
</reference>
<feature type="transmembrane region" description="Helical" evidence="2">
    <location>
        <begin position="116"/>
        <end position="137"/>
    </location>
</feature>
<evidence type="ECO:0000313" key="3">
    <source>
        <dbReference type="EMBL" id="UUX34568.1"/>
    </source>
</evidence>
<dbReference type="SUPFAM" id="SSF47413">
    <property type="entry name" value="lambda repressor-like DNA-binding domains"/>
    <property type="match status" value="1"/>
</dbReference>
<evidence type="ECO:0000256" key="2">
    <source>
        <dbReference type="SAM" id="Phobius"/>
    </source>
</evidence>
<dbReference type="Pfam" id="PF13413">
    <property type="entry name" value="HTH_25"/>
    <property type="match status" value="1"/>
</dbReference>
<proteinExistence type="predicted"/>
<feature type="region of interest" description="Disordered" evidence="1">
    <location>
        <begin position="144"/>
        <end position="166"/>
    </location>
</feature>
<feature type="compositionally biased region" description="Low complexity" evidence="1">
    <location>
        <begin position="157"/>
        <end position="166"/>
    </location>
</feature>
<evidence type="ECO:0000256" key="1">
    <source>
        <dbReference type="SAM" id="MobiDB-lite"/>
    </source>
</evidence>
<accession>A0ABY5P749</accession>
<evidence type="ECO:0000313" key="4">
    <source>
        <dbReference type="Proteomes" id="UP001315967"/>
    </source>
</evidence>
<dbReference type="PANTHER" id="PTHR34475">
    <property type="match status" value="1"/>
</dbReference>
<sequence>MSELGNKLRDARIQKGYTLNTLQQMTKIQKKYLVAIEEGNFDEMPGNFYARAFVKQYADMVGLNGDELLETYQQELDVHPKETDYIELDEPEELPSRSSNRSSGGEQNTLEVILSYLPLILLIAIIVMIMISLVIAITNIGQGEDQTSSSQTSIENSVVSSVEPDSVVVETSEPESISEVSSMQELGENDIRVGREVITLIDTEGAGPVYALHSGFSNYEFSIEASGYVWVGIFEDGVLVVDTTISADETFEHTVSSGVETLRMDMGYPEGGVFKVNGVEMDMTDFYGDTISFVLADDVNVEDETMELDINTSDESVTEETTADFQGPAVLDPAFNSDAE</sequence>
<gene>
    <name evidence="3" type="ORF">NRE15_02650</name>
</gene>